<name>A0A7C3ZMW0_9CYAN</name>
<keyword evidence="6" id="KW-0238">DNA-binding</keyword>
<dbReference type="Pfam" id="PF01590">
    <property type="entry name" value="GAF"/>
    <property type="match status" value="1"/>
</dbReference>
<keyword evidence="7" id="KW-0804">Transcription</keyword>
<evidence type="ECO:0000259" key="9">
    <source>
        <dbReference type="PROSITE" id="PS50110"/>
    </source>
</evidence>
<keyword evidence="4" id="KW-0902">Two-component regulatory system</keyword>
<evidence type="ECO:0000313" key="10">
    <source>
        <dbReference type="EMBL" id="HGG01684.1"/>
    </source>
</evidence>
<dbReference type="EMBL" id="DSPX01000136">
    <property type="protein sequence ID" value="HGG01684.1"/>
    <property type="molecule type" value="Genomic_DNA"/>
</dbReference>
<dbReference type="SMART" id="SM00448">
    <property type="entry name" value="REC"/>
    <property type="match status" value="1"/>
</dbReference>
<keyword evidence="1 8" id="KW-0597">Phosphoprotein</keyword>
<keyword evidence="3" id="KW-0418">Kinase</keyword>
<comment type="caution">
    <text evidence="10">The sequence shown here is derived from an EMBL/GenBank/DDBJ whole genome shotgun (WGS) entry which is preliminary data.</text>
</comment>
<evidence type="ECO:0000256" key="7">
    <source>
        <dbReference type="ARBA" id="ARBA00023163"/>
    </source>
</evidence>
<dbReference type="GO" id="GO:0005829">
    <property type="term" value="C:cytosol"/>
    <property type="evidence" value="ECO:0007669"/>
    <property type="project" value="TreeGrafter"/>
</dbReference>
<dbReference type="GO" id="GO:0000976">
    <property type="term" value="F:transcription cis-regulatory region binding"/>
    <property type="evidence" value="ECO:0007669"/>
    <property type="project" value="TreeGrafter"/>
</dbReference>
<protein>
    <submittedName>
        <fullName evidence="10">Response regulator</fullName>
    </submittedName>
</protein>
<evidence type="ECO:0000256" key="5">
    <source>
        <dbReference type="ARBA" id="ARBA00023015"/>
    </source>
</evidence>
<dbReference type="AlphaFoldDB" id="A0A7C3ZMW0"/>
<dbReference type="InterPro" id="IPR001789">
    <property type="entry name" value="Sig_transdc_resp-reg_receiver"/>
</dbReference>
<dbReference type="SUPFAM" id="SSF55781">
    <property type="entry name" value="GAF domain-like"/>
    <property type="match status" value="1"/>
</dbReference>
<keyword evidence="2" id="KW-0808">Transferase</keyword>
<dbReference type="PANTHER" id="PTHR48111">
    <property type="entry name" value="REGULATOR OF RPOS"/>
    <property type="match status" value="1"/>
</dbReference>
<evidence type="ECO:0000256" key="2">
    <source>
        <dbReference type="ARBA" id="ARBA00022679"/>
    </source>
</evidence>
<dbReference type="InterPro" id="IPR039420">
    <property type="entry name" value="WalR-like"/>
</dbReference>
<dbReference type="InterPro" id="IPR003018">
    <property type="entry name" value="GAF"/>
</dbReference>
<dbReference type="PROSITE" id="PS50110">
    <property type="entry name" value="RESPONSE_REGULATORY"/>
    <property type="match status" value="1"/>
</dbReference>
<sequence>MVSEPPLVLVVDDDRSIRTLLRVAMEEEGYRVTDATNGEQGVKEFIRKQPDLVLLDGVMPVLDGFACCRQLRELPLGQDVPILMITVLDDPESVDQAFDCGATDYVTKPLHWAVLAQRVRRLLANRTVNSRMRDLEATLVRQTAREQLWRHWLQRLVFGNDGEDINLCLEELKVFLEVDQVEFIPWNPHSGANFLSFAFPHPWPLQELLSELQKSELVAIPDIKTAPLPAQVVDNCQMLNIQALLMAPVIQRQNTSAPVSGVVAAVHSQSRDWETEAMDLVRQMAHLLALA</sequence>
<evidence type="ECO:0000256" key="8">
    <source>
        <dbReference type="PROSITE-ProRule" id="PRU00169"/>
    </source>
</evidence>
<evidence type="ECO:0000256" key="1">
    <source>
        <dbReference type="ARBA" id="ARBA00022553"/>
    </source>
</evidence>
<reference evidence="10" key="1">
    <citation type="journal article" date="2020" name="mSystems">
        <title>Genome- and Community-Level Interaction Insights into Carbon Utilization and Element Cycling Functions of Hydrothermarchaeota in Hydrothermal Sediment.</title>
        <authorList>
            <person name="Zhou Z."/>
            <person name="Liu Y."/>
            <person name="Xu W."/>
            <person name="Pan J."/>
            <person name="Luo Z.H."/>
            <person name="Li M."/>
        </authorList>
    </citation>
    <scope>NUCLEOTIDE SEQUENCE [LARGE SCALE GENOMIC DNA]</scope>
    <source>
        <strain evidence="10">SpSt-374</strain>
    </source>
</reference>
<dbReference type="CDD" id="cd17574">
    <property type="entry name" value="REC_OmpR"/>
    <property type="match status" value="1"/>
</dbReference>
<evidence type="ECO:0000256" key="3">
    <source>
        <dbReference type="ARBA" id="ARBA00022777"/>
    </source>
</evidence>
<dbReference type="Gene3D" id="3.40.50.2300">
    <property type="match status" value="1"/>
</dbReference>
<keyword evidence="5" id="KW-0805">Transcription regulation</keyword>
<dbReference type="GO" id="GO:0016301">
    <property type="term" value="F:kinase activity"/>
    <property type="evidence" value="ECO:0007669"/>
    <property type="project" value="UniProtKB-KW"/>
</dbReference>
<proteinExistence type="predicted"/>
<dbReference type="SUPFAM" id="SSF52172">
    <property type="entry name" value="CheY-like"/>
    <property type="match status" value="1"/>
</dbReference>
<evidence type="ECO:0000256" key="6">
    <source>
        <dbReference type="ARBA" id="ARBA00023125"/>
    </source>
</evidence>
<dbReference type="PANTHER" id="PTHR48111:SF1">
    <property type="entry name" value="TWO-COMPONENT RESPONSE REGULATOR ORR33"/>
    <property type="match status" value="1"/>
</dbReference>
<dbReference type="InterPro" id="IPR029016">
    <property type="entry name" value="GAF-like_dom_sf"/>
</dbReference>
<dbReference type="GO" id="GO:0032993">
    <property type="term" value="C:protein-DNA complex"/>
    <property type="evidence" value="ECO:0007669"/>
    <property type="project" value="TreeGrafter"/>
</dbReference>
<feature type="domain" description="Response regulatory" evidence="9">
    <location>
        <begin position="7"/>
        <end position="123"/>
    </location>
</feature>
<feature type="modified residue" description="4-aspartylphosphate" evidence="8">
    <location>
        <position position="56"/>
    </location>
</feature>
<evidence type="ECO:0000256" key="4">
    <source>
        <dbReference type="ARBA" id="ARBA00023012"/>
    </source>
</evidence>
<dbReference type="Gene3D" id="3.30.450.40">
    <property type="match status" value="1"/>
</dbReference>
<dbReference type="GO" id="GO:0006355">
    <property type="term" value="P:regulation of DNA-templated transcription"/>
    <property type="evidence" value="ECO:0007669"/>
    <property type="project" value="TreeGrafter"/>
</dbReference>
<dbReference type="InterPro" id="IPR011006">
    <property type="entry name" value="CheY-like_superfamily"/>
</dbReference>
<accession>A0A7C3ZMW0</accession>
<dbReference type="GO" id="GO:0000156">
    <property type="term" value="F:phosphorelay response regulator activity"/>
    <property type="evidence" value="ECO:0007669"/>
    <property type="project" value="TreeGrafter"/>
</dbReference>
<organism evidence="10">
    <name type="scientific">Planktothricoides sp. SpSt-374</name>
    <dbReference type="NCBI Taxonomy" id="2282167"/>
    <lineage>
        <taxon>Bacteria</taxon>
        <taxon>Bacillati</taxon>
        <taxon>Cyanobacteriota</taxon>
        <taxon>Cyanophyceae</taxon>
        <taxon>Oscillatoriophycideae</taxon>
        <taxon>Oscillatoriales</taxon>
        <taxon>Oscillatoriaceae</taxon>
        <taxon>Planktothricoides</taxon>
    </lineage>
</organism>
<dbReference type="Pfam" id="PF00072">
    <property type="entry name" value="Response_reg"/>
    <property type="match status" value="1"/>
</dbReference>
<gene>
    <name evidence="10" type="ORF">ENR15_13790</name>
</gene>